<evidence type="ECO:0000259" key="6">
    <source>
        <dbReference type="Pfam" id="PF19037"/>
    </source>
</evidence>
<dbReference type="InterPro" id="IPR004353">
    <property type="entry name" value="Mon1"/>
</dbReference>
<keyword evidence="9" id="KW-1185">Reference proteome</keyword>
<dbReference type="AlphaFoldDB" id="A0AA38LVI5"/>
<evidence type="ECO:0000313" key="9">
    <source>
        <dbReference type="Proteomes" id="UP001164286"/>
    </source>
</evidence>
<dbReference type="InterPro" id="IPR043972">
    <property type="entry name" value="FUZ/MON1/HPS1_longin_1"/>
</dbReference>
<dbReference type="EMBL" id="JAKWFO010000005">
    <property type="protein sequence ID" value="KAI9635341.1"/>
    <property type="molecule type" value="Genomic_DNA"/>
</dbReference>
<comment type="subcellular location">
    <subcellularLocation>
        <location evidence="3">Endosome</location>
        <location evidence="3">Multivesicular body membrane</location>
        <topology evidence="3">Peripheral membrane protein</topology>
    </subcellularLocation>
    <subcellularLocation>
        <location evidence="1 3">Prevacuolar compartment membrane</location>
        <topology evidence="1 3">Peripheral membrane protein</topology>
    </subcellularLocation>
    <subcellularLocation>
        <location evidence="3">Vacuole membrane</location>
        <topology evidence="3">Peripheral membrane protein</topology>
    </subcellularLocation>
</comment>
<dbReference type="GO" id="GO:0000329">
    <property type="term" value="C:fungal-type vacuole membrane"/>
    <property type="evidence" value="ECO:0007669"/>
    <property type="project" value="TreeGrafter"/>
</dbReference>
<evidence type="ECO:0000256" key="2">
    <source>
        <dbReference type="ARBA" id="ARBA00018132"/>
    </source>
</evidence>
<dbReference type="Proteomes" id="UP001164286">
    <property type="component" value="Unassembled WGS sequence"/>
</dbReference>
<feature type="compositionally biased region" description="Polar residues" evidence="4">
    <location>
        <begin position="77"/>
        <end position="87"/>
    </location>
</feature>
<dbReference type="InterPro" id="IPR043971">
    <property type="entry name" value="FUZ/MON1/HPS1_longin_2"/>
</dbReference>
<name>A0AA38LVI5_9TREE</name>
<sequence>MSAPEADAARDNAPSAAQLALPPTLSRATSTSALSVVSVESSLQSSPRRLLSSRTLAALPQLVAHDGGLVKAAEGSATGTPSSSRPSSLFGLAVGGSPRSTPSRKGKERALPTDLEGGEGAANVEVGAAEALRRMKRGKGGISGPKDGGPEADIVAYDHDRIRNTRQYFVLTDAGKPVFQSHPELNENSATDLSGVAQTLISIFAGENDKIRCINRGRHRIAFVLRSPLYFFCVSDWGEPEHILRIHLDYVHLQILSVVTSTQLSKAFQRRSNFDLSRLLEGTENFLHHLIEGAQYDFNFITSTLQPLRMNPVLREAAAASLIPPAKFRDLLYVLLIADGHIVTLLRPKKHSIHPSDLHLLLNMLASSQSLRSTETWIPICLPKFNPAGFVHAYISYVSASLGLVFVSADREAFEELRAWRASVVQTLEKEKTLLKIEQSIPQHSYDVSTLACPGLLHFIYKSRQLVQITMPEWAEPYHTDGQDRRRVITMYHRLHDAVHARSGQSAPLKLMYMRTEHEAYLAWVTRPFELYMTLSPTLSKSAAVAAANTIAKWVAAEEGRIFLKDAPVF</sequence>
<dbReference type="GO" id="GO:0032585">
    <property type="term" value="C:multivesicular body membrane"/>
    <property type="evidence" value="ECO:0007669"/>
    <property type="project" value="UniProtKB-SubCell"/>
</dbReference>
<dbReference type="GO" id="GO:0016192">
    <property type="term" value="P:vesicle-mediated transport"/>
    <property type="evidence" value="ECO:0007669"/>
    <property type="project" value="InterPro"/>
</dbReference>
<evidence type="ECO:0000259" key="7">
    <source>
        <dbReference type="Pfam" id="PF19038"/>
    </source>
</evidence>
<feature type="compositionally biased region" description="Low complexity" evidence="4">
    <location>
        <begin position="11"/>
        <end position="31"/>
    </location>
</feature>
<dbReference type="GO" id="GO:0006914">
    <property type="term" value="P:autophagy"/>
    <property type="evidence" value="ECO:0007669"/>
    <property type="project" value="UniProtKB-UniRule"/>
</dbReference>
<keyword evidence="3" id="KW-0926">Vacuole</keyword>
<dbReference type="GO" id="GO:0006623">
    <property type="term" value="P:protein targeting to vacuole"/>
    <property type="evidence" value="ECO:0007669"/>
    <property type="project" value="UniProtKB-UniRule"/>
</dbReference>
<reference evidence="8" key="1">
    <citation type="journal article" date="2022" name="G3 (Bethesda)">
        <title>High quality genome of the basidiomycete yeast Dioszegia hungarica PDD-24b-2 isolated from cloud water.</title>
        <authorList>
            <person name="Jarrige D."/>
            <person name="Haridas S."/>
            <person name="Bleykasten-Grosshans C."/>
            <person name="Joly M."/>
            <person name="Nadalig T."/>
            <person name="Sancelme M."/>
            <person name="Vuilleumier S."/>
            <person name="Grigoriev I.V."/>
            <person name="Amato P."/>
            <person name="Bringel F."/>
        </authorList>
    </citation>
    <scope>NUCLEOTIDE SEQUENCE</scope>
    <source>
        <strain evidence="8">PDD-24b-2</strain>
    </source>
</reference>
<protein>
    <recommendedName>
        <fullName evidence="2 3">Vacuolar fusion protein MON1</fullName>
    </recommendedName>
</protein>
<evidence type="ECO:0000259" key="5">
    <source>
        <dbReference type="Pfam" id="PF19036"/>
    </source>
</evidence>
<keyword evidence="3" id="KW-0072">Autophagy</keyword>
<feature type="region of interest" description="Disordered" evidence="4">
    <location>
        <begin position="73"/>
        <end position="118"/>
    </location>
</feature>
<gene>
    <name evidence="8" type="ORF">MKK02DRAFT_44027</name>
</gene>
<evidence type="ECO:0000256" key="1">
    <source>
        <dbReference type="ARBA" id="ARBA00004380"/>
    </source>
</evidence>
<dbReference type="PRINTS" id="PR01546">
    <property type="entry name" value="YEAST73DUF"/>
</dbReference>
<comment type="function">
    <text evidence="3">Required for multiple vacuole delivery pathways including the cytoplasm to vacuole transport (Cvt), autophagy, pexophagy and endocytosis.</text>
</comment>
<dbReference type="Pfam" id="PF19037">
    <property type="entry name" value="Fuz_longin_2"/>
    <property type="match status" value="1"/>
</dbReference>
<keyword evidence="3" id="KW-0813">Transport</keyword>
<dbReference type="Pfam" id="PF19036">
    <property type="entry name" value="Fuz_longin_1"/>
    <property type="match status" value="1"/>
</dbReference>
<dbReference type="PANTHER" id="PTHR13027:SF7">
    <property type="entry name" value="VACUOLAR FUSION PROTEIN MON1 HOMOLOG"/>
    <property type="match status" value="1"/>
</dbReference>
<keyword evidence="3" id="KW-0967">Endosome</keyword>
<accession>A0AA38LVI5</accession>
<keyword evidence="3" id="KW-0653">Protein transport</keyword>
<dbReference type="GO" id="GO:0035658">
    <property type="term" value="C:Mon1-Ccz1 complex"/>
    <property type="evidence" value="ECO:0007669"/>
    <property type="project" value="TreeGrafter"/>
</dbReference>
<feature type="domain" description="FUZ/MON1/HPS1 third Longin" evidence="7">
    <location>
        <begin position="455"/>
        <end position="559"/>
    </location>
</feature>
<keyword evidence="3" id="KW-0472">Membrane</keyword>
<organism evidence="8 9">
    <name type="scientific">Dioszegia hungarica</name>
    <dbReference type="NCBI Taxonomy" id="4972"/>
    <lineage>
        <taxon>Eukaryota</taxon>
        <taxon>Fungi</taxon>
        <taxon>Dikarya</taxon>
        <taxon>Basidiomycota</taxon>
        <taxon>Agaricomycotina</taxon>
        <taxon>Tremellomycetes</taxon>
        <taxon>Tremellales</taxon>
        <taxon>Bulleribasidiaceae</taxon>
        <taxon>Dioszegia</taxon>
    </lineage>
</organism>
<dbReference type="Pfam" id="PF19038">
    <property type="entry name" value="Fuz_longin_3"/>
    <property type="match status" value="1"/>
</dbReference>
<dbReference type="PANTHER" id="PTHR13027">
    <property type="entry name" value="SAND PROTEIN-RELATED"/>
    <property type="match status" value="1"/>
</dbReference>
<comment type="similarity">
    <text evidence="3">Belongs to the MON1/SAND family.</text>
</comment>
<evidence type="ECO:0000313" key="8">
    <source>
        <dbReference type="EMBL" id="KAI9635341.1"/>
    </source>
</evidence>
<feature type="domain" description="FUZ/MON1/HPS1 second Longin" evidence="6">
    <location>
        <begin position="330"/>
        <end position="426"/>
    </location>
</feature>
<dbReference type="GeneID" id="77731942"/>
<evidence type="ECO:0000256" key="3">
    <source>
        <dbReference type="RuleBase" id="RU367048"/>
    </source>
</evidence>
<comment type="caution">
    <text evidence="8">The sequence shown here is derived from an EMBL/GenBank/DDBJ whole genome shotgun (WGS) entry which is preliminary data.</text>
</comment>
<evidence type="ECO:0000256" key="4">
    <source>
        <dbReference type="SAM" id="MobiDB-lite"/>
    </source>
</evidence>
<proteinExistence type="inferred from homology"/>
<dbReference type="RefSeq" id="XP_052945118.1">
    <property type="nucleotide sequence ID" value="XM_053092737.1"/>
</dbReference>
<dbReference type="InterPro" id="IPR043970">
    <property type="entry name" value="FUZ/MON1/HPS1_longin_3"/>
</dbReference>
<feature type="region of interest" description="Disordered" evidence="4">
    <location>
        <begin position="1"/>
        <end position="31"/>
    </location>
</feature>
<feature type="domain" description="FUZ/MON1/HPS1 first Longin" evidence="5">
    <location>
        <begin position="167"/>
        <end position="290"/>
    </location>
</feature>